<proteinExistence type="predicted"/>
<sequence>MVDFAQVIPQEQLLAQLKTRGFESGGFRSPLRHFRGKLDSITGSMVQRGNMTQAKLEIAYNLSDIEVFESTEPYPFPIAQITVMHSNRDKSAMGVLGASMDKIINAGLNANTPQQQARNQDALIGKVQEWKVTQGHLMPDKDEAGKWTETPREAWEVVWVEGMGGTPHSGVAALAQVVGTPTKITPTTPTGETPMQRAISLLDGKTQQQWNNVIFQDAMIKGDSGLVNSIITGQFLAPLEESGVVSKDANGVYHKI</sequence>
<evidence type="ECO:0000313" key="1">
    <source>
        <dbReference type="EMBL" id="QJA69504.1"/>
    </source>
</evidence>
<name>A0A6M3KV71_9ZZZZ</name>
<dbReference type="AlphaFoldDB" id="A0A6M3KV71"/>
<dbReference type="EMBL" id="MT141711">
    <property type="protein sequence ID" value="QJA69504.1"/>
    <property type="molecule type" value="Genomic_DNA"/>
</dbReference>
<organism evidence="2">
    <name type="scientific">viral metagenome</name>
    <dbReference type="NCBI Taxonomy" id="1070528"/>
    <lineage>
        <taxon>unclassified sequences</taxon>
        <taxon>metagenomes</taxon>
        <taxon>organismal metagenomes</taxon>
    </lineage>
</organism>
<gene>
    <name evidence="1" type="ORF">MM415A04519_0007</name>
    <name evidence="2" type="ORF">MM415B02231_0005</name>
</gene>
<evidence type="ECO:0000313" key="2">
    <source>
        <dbReference type="EMBL" id="QJA85334.1"/>
    </source>
</evidence>
<reference evidence="2" key="1">
    <citation type="submission" date="2020-03" db="EMBL/GenBank/DDBJ databases">
        <title>The deep terrestrial virosphere.</title>
        <authorList>
            <person name="Holmfeldt K."/>
            <person name="Nilsson E."/>
            <person name="Simone D."/>
            <person name="Lopez-Fernandez M."/>
            <person name="Wu X."/>
            <person name="de Brujin I."/>
            <person name="Lundin D."/>
            <person name="Andersson A."/>
            <person name="Bertilsson S."/>
            <person name="Dopson M."/>
        </authorList>
    </citation>
    <scope>NUCLEOTIDE SEQUENCE</scope>
    <source>
        <strain evidence="1">MM415A04519</strain>
        <strain evidence="2">MM415B02231</strain>
    </source>
</reference>
<accession>A0A6M3KV71</accession>
<protein>
    <submittedName>
        <fullName evidence="2">Uncharacterized protein</fullName>
    </submittedName>
</protein>
<dbReference type="EMBL" id="MT142568">
    <property type="protein sequence ID" value="QJA85334.1"/>
    <property type="molecule type" value="Genomic_DNA"/>
</dbReference>